<dbReference type="RefSeq" id="WP_150863553.1">
    <property type="nucleotide sequence ID" value="NZ_VYXP01000003.1"/>
</dbReference>
<dbReference type="EMBL" id="VYXP01000003">
    <property type="protein sequence ID" value="KAA9132830.1"/>
    <property type="molecule type" value="Genomic_DNA"/>
</dbReference>
<keyword evidence="2" id="KW-1185">Reference proteome</keyword>
<dbReference type="Proteomes" id="UP000325372">
    <property type="component" value="Unassembled WGS sequence"/>
</dbReference>
<evidence type="ECO:0000313" key="2">
    <source>
        <dbReference type="Proteomes" id="UP000325372"/>
    </source>
</evidence>
<name>A0A5N0TCZ0_9GAMM</name>
<sequence>MPGAQAVTVPAVLPGLSGFAAEASR</sequence>
<evidence type="ECO:0000313" key="1">
    <source>
        <dbReference type="EMBL" id="KAA9132830.1"/>
    </source>
</evidence>
<protein>
    <submittedName>
        <fullName evidence="1">PTPA-CTERM sorting domain-containing protein</fullName>
    </submittedName>
</protein>
<dbReference type="AlphaFoldDB" id="A0A5N0TCZ0"/>
<gene>
    <name evidence="1" type="ORF">F3N42_05450</name>
</gene>
<comment type="caution">
    <text evidence="1">The sequence shown here is derived from an EMBL/GenBank/DDBJ whole genome shotgun (WGS) entry which is preliminary data.</text>
</comment>
<dbReference type="NCBIfam" id="NF033465">
    <property type="entry name" value="PTPA-CTERM"/>
    <property type="match status" value="1"/>
</dbReference>
<proteinExistence type="predicted"/>
<reference evidence="1 2" key="1">
    <citation type="submission" date="2019-09" db="EMBL/GenBank/DDBJ databases">
        <title>Wenzhouxiangella sp. Genome sequencing and assembly.</title>
        <authorList>
            <person name="Zhang R."/>
        </authorList>
    </citation>
    <scope>NUCLEOTIDE SEQUENCE [LARGE SCALE GENOMIC DNA]</scope>
    <source>
        <strain evidence="1 2">W260</strain>
    </source>
</reference>
<organism evidence="1 2">
    <name type="scientific">Marinihelvus fidelis</name>
    <dbReference type="NCBI Taxonomy" id="2613842"/>
    <lineage>
        <taxon>Bacteria</taxon>
        <taxon>Pseudomonadati</taxon>
        <taxon>Pseudomonadota</taxon>
        <taxon>Gammaproteobacteria</taxon>
        <taxon>Chromatiales</taxon>
        <taxon>Wenzhouxiangellaceae</taxon>
        <taxon>Marinihelvus</taxon>
    </lineage>
</organism>
<accession>A0A5N0TCZ0</accession>